<evidence type="ECO:0000313" key="1">
    <source>
        <dbReference type="EMBL" id="OPJ57832.1"/>
    </source>
</evidence>
<dbReference type="AlphaFoldDB" id="A0A1V4ICV5"/>
<organism evidence="1 2">
    <name type="scientific">Clostridium oryzae</name>
    <dbReference type="NCBI Taxonomy" id="1450648"/>
    <lineage>
        <taxon>Bacteria</taxon>
        <taxon>Bacillati</taxon>
        <taxon>Bacillota</taxon>
        <taxon>Clostridia</taxon>
        <taxon>Eubacteriales</taxon>
        <taxon>Clostridiaceae</taxon>
        <taxon>Clostridium</taxon>
    </lineage>
</organism>
<evidence type="ECO:0000313" key="2">
    <source>
        <dbReference type="Proteomes" id="UP000190080"/>
    </source>
</evidence>
<dbReference type="STRING" id="1450648.CLORY_39030"/>
<gene>
    <name evidence="1" type="ORF">CLORY_39030</name>
</gene>
<proteinExistence type="predicted"/>
<comment type="caution">
    <text evidence="1">The sequence shown here is derived from an EMBL/GenBank/DDBJ whole genome shotgun (WGS) entry which is preliminary data.</text>
</comment>
<name>A0A1V4ICV5_9CLOT</name>
<reference evidence="1 2" key="1">
    <citation type="submission" date="2017-03" db="EMBL/GenBank/DDBJ databases">
        <title>Genome sequence of Clostridium oryzae DSM 28571.</title>
        <authorList>
            <person name="Poehlein A."/>
            <person name="Daniel R."/>
        </authorList>
    </citation>
    <scope>NUCLEOTIDE SEQUENCE [LARGE SCALE GENOMIC DNA]</scope>
    <source>
        <strain evidence="1 2">DSM 28571</strain>
    </source>
</reference>
<keyword evidence="2" id="KW-1185">Reference proteome</keyword>
<sequence length="54" mass="6031">METMINAIGFSYRNRRIHGSSVTKTAMSAIRAISASIFRKSVDCSVKPEFYSLT</sequence>
<dbReference type="Proteomes" id="UP000190080">
    <property type="component" value="Unassembled WGS sequence"/>
</dbReference>
<dbReference type="RefSeq" id="WP_169911692.1">
    <property type="nucleotide sequence ID" value="NZ_MZGV01000071.1"/>
</dbReference>
<dbReference type="EMBL" id="MZGV01000071">
    <property type="protein sequence ID" value="OPJ57832.1"/>
    <property type="molecule type" value="Genomic_DNA"/>
</dbReference>
<protein>
    <submittedName>
        <fullName evidence="1">Uncharacterized protein</fullName>
    </submittedName>
</protein>
<accession>A0A1V4ICV5</accession>